<reference evidence="1 2" key="1">
    <citation type="submission" date="2018-07" db="EMBL/GenBank/DDBJ databases">
        <title>Complete genome sequence of Spiroplasma alleghenense PLHS-1 (ATCC 51752).</title>
        <authorList>
            <person name="Chou L."/>
            <person name="Lee T.-Y."/>
            <person name="Tsai Y.-M."/>
            <person name="Kuo C.-H."/>
        </authorList>
    </citation>
    <scope>NUCLEOTIDE SEQUENCE [LARGE SCALE GENOMIC DNA]</scope>
    <source>
        <strain evidence="1 2">PLHS-1</strain>
    </source>
</reference>
<accession>A0A345Z524</accession>
<organism evidence="1 2">
    <name type="scientific">Spiroplasma alleghenense</name>
    <dbReference type="NCBI Taxonomy" id="216931"/>
    <lineage>
        <taxon>Bacteria</taxon>
        <taxon>Bacillati</taxon>
        <taxon>Mycoplasmatota</taxon>
        <taxon>Mollicutes</taxon>
        <taxon>Entomoplasmatales</taxon>
        <taxon>Spiroplasmataceae</taxon>
        <taxon>Spiroplasma</taxon>
    </lineage>
</organism>
<dbReference type="KEGG" id="salx:SALLE_v1c10330"/>
<dbReference type="AlphaFoldDB" id="A0A345Z524"/>
<evidence type="ECO:0000313" key="2">
    <source>
        <dbReference type="Proteomes" id="UP000254792"/>
    </source>
</evidence>
<dbReference type="EMBL" id="CP031376">
    <property type="protein sequence ID" value="AXK51703.1"/>
    <property type="molecule type" value="Genomic_DNA"/>
</dbReference>
<dbReference type="Proteomes" id="UP000254792">
    <property type="component" value="Chromosome"/>
</dbReference>
<evidence type="ECO:0000313" key="1">
    <source>
        <dbReference type="EMBL" id="AXK51703.1"/>
    </source>
</evidence>
<gene>
    <name evidence="1" type="ORF">SALLE_v1c10330</name>
</gene>
<proteinExistence type="predicted"/>
<keyword evidence="2" id="KW-1185">Reference proteome</keyword>
<protein>
    <submittedName>
        <fullName evidence="1">Uncharacterized protein</fullName>
    </submittedName>
</protein>
<sequence length="30" mass="3370">MWQAVFASLNKMQPNGVGNFLANLSIFIEE</sequence>
<name>A0A345Z524_9MOLU</name>